<protein>
    <recommendedName>
        <fullName evidence="4">Spanin Rz</fullName>
    </recommendedName>
</protein>
<proteinExistence type="predicted"/>
<accession>A0A0A7HCB6</accession>
<evidence type="ECO:0000256" key="1">
    <source>
        <dbReference type="SAM" id="Coils"/>
    </source>
</evidence>
<name>A0A0A7HCB6_9CAUD</name>
<evidence type="ECO:0000313" key="3">
    <source>
        <dbReference type="Proteomes" id="UP000030716"/>
    </source>
</evidence>
<feature type="coiled-coil region" evidence="1">
    <location>
        <begin position="59"/>
        <end position="90"/>
    </location>
</feature>
<dbReference type="EMBL" id="KP007360">
    <property type="protein sequence ID" value="AIZ02293.1"/>
    <property type="molecule type" value="Genomic_DNA"/>
</dbReference>
<dbReference type="OrthoDB" id="18018at10239"/>
<keyword evidence="1" id="KW-0175">Coiled coil</keyword>
<dbReference type="KEGG" id="vg:26633913"/>
<reference evidence="2 3" key="1">
    <citation type="submission" date="2014-10" db="EMBL/GenBank/DDBJ databases">
        <title>VR bacteriophages - a small but diverse group of low-temperature viruses.</title>
        <authorList>
            <person name="Kaliniene L."/>
            <person name="Meskys R."/>
            <person name="Simoliunas E."/>
            <person name="Zajanckauskaite A."/>
            <person name="Truncaite L."/>
        </authorList>
    </citation>
    <scope>NUCLEOTIDE SEQUENCE [LARGE SCALE GENOMIC DNA]</scope>
</reference>
<dbReference type="RefSeq" id="YP_009207414.1">
    <property type="nucleotide sequence ID" value="NC_028894.1"/>
</dbReference>
<evidence type="ECO:0000313" key="2">
    <source>
        <dbReference type="EMBL" id="AIZ02293.1"/>
    </source>
</evidence>
<dbReference type="Proteomes" id="UP000030716">
    <property type="component" value="Segment"/>
</dbReference>
<organism evidence="2 3">
    <name type="scientific">Escherichia phage vB_EcoM_VR20</name>
    <dbReference type="NCBI Taxonomy" id="1567027"/>
    <lineage>
        <taxon>Viruses</taxon>
        <taxon>Duplodnaviria</taxon>
        <taxon>Heunggongvirae</taxon>
        <taxon>Uroviricota</taxon>
        <taxon>Caudoviricetes</taxon>
        <taxon>Pantevenvirales</taxon>
        <taxon>Straboviridae</taxon>
        <taxon>Tevenvirinae</taxon>
        <taxon>Gaprivervirus</taxon>
        <taxon>Gaprivervirus vr20</taxon>
    </lineage>
</organism>
<sequence>MQISNLTAGLMLALVVTAGSGFYLKAKVDNLKTAVAEVTKVAEDNAKNLQSIKDQVNQINLLDQQRQEYVEHLQKENDKLRADAKRTKVVAAKPKLVEKQINQSFDKFAQDFQELTK</sequence>
<keyword evidence="3" id="KW-1185">Reference proteome</keyword>
<evidence type="ECO:0008006" key="4">
    <source>
        <dbReference type="Google" id="ProtNLM"/>
    </source>
</evidence>
<gene>
    <name evidence="2" type="ORF">VR20_235</name>
</gene>
<dbReference type="GeneID" id="26633913"/>